<comment type="caution">
    <text evidence="1">The sequence shown here is derived from an EMBL/GenBank/DDBJ whole genome shotgun (WGS) entry which is preliminary data.</text>
</comment>
<gene>
    <name evidence="1" type="ORF">CKO31_20320</name>
</gene>
<evidence type="ECO:0000313" key="1">
    <source>
        <dbReference type="EMBL" id="MBK1633056.1"/>
    </source>
</evidence>
<name>A0ABS1CNV9_9GAMM</name>
<organism evidence="1 2">
    <name type="scientific">Thiohalocapsa halophila</name>
    <dbReference type="NCBI Taxonomy" id="69359"/>
    <lineage>
        <taxon>Bacteria</taxon>
        <taxon>Pseudomonadati</taxon>
        <taxon>Pseudomonadota</taxon>
        <taxon>Gammaproteobacteria</taxon>
        <taxon>Chromatiales</taxon>
        <taxon>Chromatiaceae</taxon>
        <taxon>Thiohalocapsa</taxon>
    </lineage>
</organism>
<protein>
    <submittedName>
        <fullName evidence="1">Uncharacterized protein</fullName>
    </submittedName>
</protein>
<reference evidence="1 2" key="1">
    <citation type="journal article" date="2020" name="Microorganisms">
        <title>Osmotic Adaptation and Compatible Solute Biosynthesis of Phototrophic Bacteria as Revealed from Genome Analyses.</title>
        <authorList>
            <person name="Imhoff J.F."/>
            <person name="Rahn T."/>
            <person name="Kunzel S."/>
            <person name="Keller A."/>
            <person name="Neulinger S.C."/>
        </authorList>
    </citation>
    <scope>NUCLEOTIDE SEQUENCE [LARGE SCALE GENOMIC DNA]</scope>
    <source>
        <strain evidence="1 2">DSM 6210</strain>
    </source>
</reference>
<dbReference type="RefSeq" id="WP_200241013.1">
    <property type="nucleotide sequence ID" value="NZ_NRRV01000066.1"/>
</dbReference>
<sequence>MTGAGRSVDTASIEESLVMLERYLGAEDIRAVVAVLQEMLERPEDGTLLPRLSAAIDDLGILQGAVLTYAPVIAGLLSDDPFDDGD</sequence>
<accession>A0ABS1CNV9</accession>
<dbReference type="Proteomes" id="UP000748752">
    <property type="component" value="Unassembled WGS sequence"/>
</dbReference>
<evidence type="ECO:0000313" key="2">
    <source>
        <dbReference type="Proteomes" id="UP000748752"/>
    </source>
</evidence>
<dbReference type="EMBL" id="NRRV01000066">
    <property type="protein sequence ID" value="MBK1633056.1"/>
    <property type="molecule type" value="Genomic_DNA"/>
</dbReference>
<proteinExistence type="predicted"/>
<keyword evidence="2" id="KW-1185">Reference proteome</keyword>